<evidence type="ECO:0000313" key="2">
    <source>
        <dbReference type="Proteomes" id="UP000620124"/>
    </source>
</evidence>
<gene>
    <name evidence="1" type="ORF">MVEN_01092100</name>
</gene>
<name>A0A8H6Y8Y6_9AGAR</name>
<proteinExistence type="predicted"/>
<reference evidence="1" key="1">
    <citation type="submission" date="2020-05" db="EMBL/GenBank/DDBJ databases">
        <title>Mycena genomes resolve the evolution of fungal bioluminescence.</title>
        <authorList>
            <person name="Tsai I.J."/>
        </authorList>
    </citation>
    <scope>NUCLEOTIDE SEQUENCE</scope>
    <source>
        <strain evidence="1">CCC161011</strain>
    </source>
</reference>
<keyword evidence="2" id="KW-1185">Reference proteome</keyword>
<organism evidence="1 2">
    <name type="scientific">Mycena venus</name>
    <dbReference type="NCBI Taxonomy" id="2733690"/>
    <lineage>
        <taxon>Eukaryota</taxon>
        <taxon>Fungi</taxon>
        <taxon>Dikarya</taxon>
        <taxon>Basidiomycota</taxon>
        <taxon>Agaricomycotina</taxon>
        <taxon>Agaricomycetes</taxon>
        <taxon>Agaricomycetidae</taxon>
        <taxon>Agaricales</taxon>
        <taxon>Marasmiineae</taxon>
        <taxon>Mycenaceae</taxon>
        <taxon>Mycena</taxon>
    </lineage>
</organism>
<dbReference type="Proteomes" id="UP000620124">
    <property type="component" value="Unassembled WGS sequence"/>
</dbReference>
<protein>
    <submittedName>
        <fullName evidence="1">Uncharacterized protein</fullName>
    </submittedName>
</protein>
<sequence>MIVFPPPPHYANRQPFPKHVTQQTYSCPIDTTLQLQVRPARPQQWKPSNAPLLSLPHLLRMQNIHLPNFSSMSAPIQAPPTGRDVFPINLMNDIDFGMLAGSMSNFIIPARTTIYVLPPSRDRSLLQIDTGDKPARAFSVIRHLQSILRAPLSPRVYRTQIQPDIQESVRQYFLLQSGPIGARLWQGFIDGFEHPEGPKGAVLLQGHSHMWGFTRDQSEQWFIHVDEPFAPVVDPVADPFSTDALVGRAAGTAREMNRGSFFP</sequence>
<evidence type="ECO:0000313" key="1">
    <source>
        <dbReference type="EMBL" id="KAF7354052.1"/>
    </source>
</evidence>
<dbReference type="AlphaFoldDB" id="A0A8H6Y8Y6"/>
<dbReference type="OrthoDB" id="2940308at2759"/>
<accession>A0A8H6Y8Y6</accession>
<comment type="caution">
    <text evidence="1">The sequence shown here is derived from an EMBL/GenBank/DDBJ whole genome shotgun (WGS) entry which is preliminary data.</text>
</comment>
<dbReference type="EMBL" id="JACAZI010000008">
    <property type="protein sequence ID" value="KAF7354052.1"/>
    <property type="molecule type" value="Genomic_DNA"/>
</dbReference>